<dbReference type="OrthoDB" id="4851849at2759"/>
<comment type="caution">
    <text evidence="2">The sequence shown here is derived from an EMBL/GenBank/DDBJ whole genome shotgun (WGS) entry which is preliminary data.</text>
</comment>
<dbReference type="AlphaFoldDB" id="A0A8H7MI34"/>
<reference evidence="2" key="1">
    <citation type="submission" date="2018-12" db="EMBL/GenBank/DDBJ databases">
        <authorList>
            <person name="Syme R.A."/>
            <person name="Farfan-Caceres L."/>
            <person name="Lichtenzveig J."/>
        </authorList>
    </citation>
    <scope>NUCLEOTIDE SEQUENCE</scope>
    <source>
        <strain evidence="2">Al4</strain>
    </source>
</reference>
<name>A0A8H7MI34_9PLEO</name>
<dbReference type="EMBL" id="RZGK01000011">
    <property type="protein sequence ID" value="KAF9695500.1"/>
    <property type="molecule type" value="Genomic_DNA"/>
</dbReference>
<gene>
    <name evidence="2" type="ORF">EKO04_006306</name>
</gene>
<organism evidence="2 3">
    <name type="scientific">Ascochyta lentis</name>
    <dbReference type="NCBI Taxonomy" id="205686"/>
    <lineage>
        <taxon>Eukaryota</taxon>
        <taxon>Fungi</taxon>
        <taxon>Dikarya</taxon>
        <taxon>Ascomycota</taxon>
        <taxon>Pezizomycotina</taxon>
        <taxon>Dothideomycetes</taxon>
        <taxon>Pleosporomycetidae</taxon>
        <taxon>Pleosporales</taxon>
        <taxon>Pleosporineae</taxon>
        <taxon>Didymellaceae</taxon>
        <taxon>Ascochyta</taxon>
    </lineage>
</organism>
<protein>
    <submittedName>
        <fullName evidence="2">Uncharacterized protein</fullName>
    </submittedName>
</protein>
<feature type="region of interest" description="Disordered" evidence="1">
    <location>
        <begin position="77"/>
        <end position="105"/>
    </location>
</feature>
<accession>A0A8H7MI34</accession>
<evidence type="ECO:0000313" key="3">
    <source>
        <dbReference type="Proteomes" id="UP000651452"/>
    </source>
</evidence>
<reference evidence="2" key="2">
    <citation type="submission" date="2020-09" db="EMBL/GenBank/DDBJ databases">
        <title>Reference genome assembly for Australian Ascochyta lentis isolate Al4.</title>
        <authorList>
            <person name="Lee R.C."/>
            <person name="Farfan-Caceres L.M."/>
            <person name="Debler J.W."/>
            <person name="Williams A.H."/>
            <person name="Henares B.M."/>
        </authorList>
    </citation>
    <scope>NUCLEOTIDE SEQUENCE</scope>
    <source>
        <strain evidence="2">Al4</strain>
    </source>
</reference>
<proteinExistence type="predicted"/>
<dbReference type="Proteomes" id="UP000651452">
    <property type="component" value="Unassembled WGS sequence"/>
</dbReference>
<evidence type="ECO:0000256" key="1">
    <source>
        <dbReference type="SAM" id="MobiDB-lite"/>
    </source>
</evidence>
<evidence type="ECO:0000313" key="2">
    <source>
        <dbReference type="EMBL" id="KAF9695500.1"/>
    </source>
</evidence>
<keyword evidence="3" id="KW-1185">Reference proteome</keyword>
<feature type="compositionally biased region" description="Acidic residues" evidence="1">
    <location>
        <begin position="77"/>
        <end position="88"/>
    </location>
</feature>
<sequence>MAASILVGDCLSHRPSGQKTVYPDPNESTLLTLPLSASTLRSLPVAQDNATVEENTTPWVNAMIVEADTNIVTIESEEELEEPSDDVSETLSRQSEQPLEEESRDKFEIEATNSNAKKAGGVKMEAISNETSTASSEVVSDACDGVEMMQGQPLVLEGNANFLGIAAGRLHLYIETPDLNLFKHCTQSVKRSLAWLDDVEAGELATSKGTSVIDVEQMENEITREVDDEGCLFLAARGVVMRIKVITKIS</sequence>